<evidence type="ECO:0000313" key="2">
    <source>
        <dbReference type="EMBL" id="KAA3473617.1"/>
    </source>
</evidence>
<evidence type="ECO:0000313" key="3">
    <source>
        <dbReference type="Proteomes" id="UP000325315"/>
    </source>
</evidence>
<organism evidence="2 3">
    <name type="scientific">Gossypium australe</name>
    <dbReference type="NCBI Taxonomy" id="47621"/>
    <lineage>
        <taxon>Eukaryota</taxon>
        <taxon>Viridiplantae</taxon>
        <taxon>Streptophyta</taxon>
        <taxon>Embryophyta</taxon>
        <taxon>Tracheophyta</taxon>
        <taxon>Spermatophyta</taxon>
        <taxon>Magnoliopsida</taxon>
        <taxon>eudicotyledons</taxon>
        <taxon>Gunneridae</taxon>
        <taxon>Pentapetalae</taxon>
        <taxon>rosids</taxon>
        <taxon>malvids</taxon>
        <taxon>Malvales</taxon>
        <taxon>Malvaceae</taxon>
        <taxon>Malvoideae</taxon>
        <taxon>Gossypium</taxon>
    </lineage>
</organism>
<feature type="compositionally biased region" description="Basic and acidic residues" evidence="1">
    <location>
        <begin position="238"/>
        <end position="249"/>
    </location>
</feature>
<dbReference type="PANTHER" id="PTHR34482">
    <property type="entry name" value="DNA DAMAGE-INDUCIBLE PROTEIN 1-LIKE"/>
    <property type="match status" value="1"/>
</dbReference>
<feature type="region of interest" description="Disordered" evidence="1">
    <location>
        <begin position="1"/>
        <end position="34"/>
    </location>
</feature>
<dbReference type="Proteomes" id="UP000325315">
    <property type="component" value="Unassembled WGS sequence"/>
</dbReference>
<gene>
    <name evidence="2" type="ORF">EPI10_023981</name>
</gene>
<dbReference type="OrthoDB" id="2272416at2759"/>
<dbReference type="AlphaFoldDB" id="A0A5B6VXR2"/>
<dbReference type="PANTHER" id="PTHR34482:SF36">
    <property type="entry name" value="RETROTRANSPOSON GAG DOMAIN-CONTAINING PROTEIN"/>
    <property type="match status" value="1"/>
</dbReference>
<reference evidence="2" key="1">
    <citation type="submission" date="2019-08" db="EMBL/GenBank/DDBJ databases">
        <authorList>
            <person name="Liu F."/>
        </authorList>
    </citation>
    <scope>NUCLEOTIDE SEQUENCE [LARGE SCALE GENOMIC DNA]</scope>
    <source>
        <strain evidence="2">PA1801</strain>
        <tissue evidence="2">Leaf</tissue>
    </source>
</reference>
<keyword evidence="3" id="KW-1185">Reference proteome</keyword>
<dbReference type="EMBL" id="SMMG02000005">
    <property type="protein sequence ID" value="KAA3473617.1"/>
    <property type="molecule type" value="Genomic_DNA"/>
</dbReference>
<accession>A0A5B6VXR2</accession>
<proteinExistence type="predicted"/>
<protein>
    <submittedName>
        <fullName evidence="2">Gag-Pol polyprotein</fullName>
    </submittedName>
</protein>
<sequence length="312" mass="35412">MDLDRAIADDVESNAPAPAQGTAPATFRPNESSEGGVAKQAFFRMMSEWSSEFIQTNPSSPQPRPPQVSIVPQVVDPIRLNKPPVDKIRKYRAKEFRATANDDAERAEFWLENTIRVLHQMSLTPDECIKCAVSLLKDTAESPGISFKSSLERSISVNDSLIRNVKSRWSVTEYEQEFVRLSQYAWEYVSTEAIMCKRFIEGLDEYIKLLVGILDINKFVVLVERACKAEELSKEKKKADSEACDERKRSMSKISQSSTKRFRDTSNRSHTSFGHPNTDRVRLRVGRRTQAPIESSVDSTKSNKPEDRQCGR</sequence>
<name>A0A5B6VXR2_9ROSI</name>
<feature type="region of interest" description="Disordered" evidence="1">
    <location>
        <begin position="238"/>
        <end position="312"/>
    </location>
</feature>
<feature type="compositionally biased region" description="Low complexity" evidence="1">
    <location>
        <begin position="15"/>
        <end position="26"/>
    </location>
</feature>
<feature type="compositionally biased region" description="Basic and acidic residues" evidence="1">
    <location>
        <begin position="301"/>
        <end position="312"/>
    </location>
</feature>
<comment type="caution">
    <text evidence="2">The sequence shown here is derived from an EMBL/GenBank/DDBJ whole genome shotgun (WGS) entry which is preliminary data.</text>
</comment>
<evidence type="ECO:0000256" key="1">
    <source>
        <dbReference type="SAM" id="MobiDB-lite"/>
    </source>
</evidence>